<feature type="chain" id="PRO_5039413706" evidence="1">
    <location>
        <begin position="19"/>
        <end position="288"/>
    </location>
</feature>
<sequence>MKRYRRIPLLLSALLAFACLWGCGTHEQPPAAPAQTQQTESIPEYEGEPYVELNGNEPQLPQWDGSASFESYSELDELGRCQGALASIGQDLMPTEERGSIGMIKPSGWHTVRYDNVDGQYLYNRCHLIGYQLTAENANARNLITGTRYMNTEGMLPFEDEVAQYVKQSGNHVLYQVTPVFQGDELVARGVRMQAESIEDEGAGVSFNVFVFNVQPGIEIDYATGDSHALKSEQAPQDTEGKIRGNRRSKIYHCPGQAAYEDMADSDNLVIFDTEEEAQAAGYRRAKR</sequence>
<dbReference type="InterPro" id="IPR035451">
    <property type="entry name" value="Ada-like_dom_sf"/>
</dbReference>
<protein>
    <submittedName>
        <fullName evidence="3">DNA/RNA non-specific endonuclease</fullName>
    </submittedName>
</protein>
<feature type="domain" description="Type VII secretion system protein EssD-like" evidence="2">
    <location>
        <begin position="70"/>
        <end position="197"/>
    </location>
</feature>
<keyword evidence="1" id="KW-0732">Signal</keyword>
<keyword evidence="3" id="KW-0540">Nuclease</keyword>
<accession>A0A9D2SWA5</accession>
<dbReference type="AlphaFoldDB" id="A0A9D2SWA5"/>
<keyword evidence="3" id="KW-0378">Hydrolase</keyword>
<dbReference type="EMBL" id="DWWM01000042">
    <property type="protein sequence ID" value="HJC36764.1"/>
    <property type="molecule type" value="Genomic_DNA"/>
</dbReference>
<dbReference type="Pfam" id="PF13930">
    <property type="entry name" value="Endonuclea_NS_2"/>
    <property type="match status" value="1"/>
</dbReference>
<dbReference type="Proteomes" id="UP000823896">
    <property type="component" value="Unassembled WGS sequence"/>
</dbReference>
<dbReference type="SUPFAM" id="SSF57884">
    <property type="entry name" value="Ada DNA repair protein, N-terminal domain (N-Ada 10)"/>
    <property type="match status" value="1"/>
</dbReference>
<gene>
    <name evidence="3" type="ORF">H9702_06500</name>
</gene>
<comment type="caution">
    <text evidence="3">The sequence shown here is derived from an EMBL/GenBank/DDBJ whole genome shotgun (WGS) entry which is preliminary data.</text>
</comment>
<reference evidence="3" key="1">
    <citation type="journal article" date="2021" name="PeerJ">
        <title>Extensive microbial diversity within the chicken gut microbiome revealed by metagenomics and culture.</title>
        <authorList>
            <person name="Gilroy R."/>
            <person name="Ravi A."/>
            <person name="Getino M."/>
            <person name="Pursley I."/>
            <person name="Horton D.L."/>
            <person name="Alikhan N.F."/>
            <person name="Baker D."/>
            <person name="Gharbi K."/>
            <person name="Hall N."/>
            <person name="Watson M."/>
            <person name="Adriaenssens E.M."/>
            <person name="Foster-Nyarko E."/>
            <person name="Jarju S."/>
            <person name="Secka A."/>
            <person name="Antonio M."/>
            <person name="Oren A."/>
            <person name="Chaudhuri R.R."/>
            <person name="La Ragione R."/>
            <person name="Hildebrand F."/>
            <person name="Pallen M.J."/>
        </authorList>
    </citation>
    <scope>NUCLEOTIDE SEQUENCE</scope>
    <source>
        <strain evidence="3">CHK187-11901</strain>
    </source>
</reference>
<name>A0A9D2SWA5_9FIRM</name>
<dbReference type="GO" id="GO:0004519">
    <property type="term" value="F:endonuclease activity"/>
    <property type="evidence" value="ECO:0007669"/>
    <property type="project" value="UniProtKB-KW"/>
</dbReference>
<feature type="signal peptide" evidence="1">
    <location>
        <begin position="1"/>
        <end position="18"/>
    </location>
</feature>
<reference evidence="3" key="2">
    <citation type="submission" date="2021-04" db="EMBL/GenBank/DDBJ databases">
        <authorList>
            <person name="Gilroy R."/>
        </authorList>
    </citation>
    <scope>NUCLEOTIDE SEQUENCE</scope>
    <source>
        <strain evidence="3">CHK187-11901</strain>
    </source>
</reference>
<proteinExistence type="predicted"/>
<dbReference type="InterPro" id="IPR044929">
    <property type="entry name" value="DNA/RNA_non-sp_Endonuclease_sf"/>
</dbReference>
<keyword evidence="3" id="KW-0255">Endonuclease</keyword>
<dbReference type="PROSITE" id="PS51257">
    <property type="entry name" value="PROKAR_LIPOPROTEIN"/>
    <property type="match status" value="1"/>
</dbReference>
<dbReference type="Gene3D" id="3.40.570.10">
    <property type="entry name" value="Extracellular Endonuclease, subunit A"/>
    <property type="match status" value="1"/>
</dbReference>
<dbReference type="Gene3D" id="3.40.10.10">
    <property type="entry name" value="DNA Methylphosphotriester Repair Domain"/>
    <property type="match status" value="1"/>
</dbReference>
<evidence type="ECO:0000313" key="3">
    <source>
        <dbReference type="EMBL" id="HJC36764.1"/>
    </source>
</evidence>
<evidence type="ECO:0000259" key="2">
    <source>
        <dbReference type="Pfam" id="PF13930"/>
    </source>
</evidence>
<evidence type="ECO:0000313" key="4">
    <source>
        <dbReference type="Proteomes" id="UP000823896"/>
    </source>
</evidence>
<organism evidence="3 4">
    <name type="scientific">Candidatus Merdibacter merdavium</name>
    <dbReference type="NCBI Taxonomy" id="2838692"/>
    <lineage>
        <taxon>Bacteria</taxon>
        <taxon>Bacillati</taxon>
        <taxon>Bacillota</taxon>
        <taxon>Erysipelotrichia</taxon>
        <taxon>Erysipelotrichales</taxon>
        <taxon>Erysipelotrichaceae</taxon>
        <taxon>Merdibacter</taxon>
    </lineage>
</organism>
<evidence type="ECO:0000256" key="1">
    <source>
        <dbReference type="SAM" id="SignalP"/>
    </source>
</evidence>
<dbReference type="InterPro" id="IPR044927">
    <property type="entry name" value="Endonuclea_NS_2"/>
</dbReference>